<accession>A0A2K8Z085</accession>
<dbReference type="GO" id="GO:0051082">
    <property type="term" value="F:unfolded protein binding"/>
    <property type="evidence" value="ECO:0007669"/>
    <property type="project" value="InterPro"/>
</dbReference>
<dbReference type="Gene3D" id="3.10.420.10">
    <property type="entry name" value="SecB-like"/>
    <property type="match status" value="1"/>
</dbReference>
<dbReference type="PANTHER" id="PTHR36918">
    <property type="match status" value="1"/>
</dbReference>
<evidence type="ECO:0000313" key="6">
    <source>
        <dbReference type="Proteomes" id="UP000232883"/>
    </source>
</evidence>
<evidence type="ECO:0000256" key="2">
    <source>
        <dbReference type="ARBA" id="ARBA00022448"/>
    </source>
</evidence>
<comment type="similarity">
    <text evidence="1">Belongs to the SecB family.</text>
</comment>
<keyword evidence="4" id="KW-0811">Translocation</keyword>
<sequence>MGGQFLVIDGTDQSILDNFADINGPAILFPFVREIIASLTARAGIPTVLVQPLNFVDMAQRRQQSQPSE</sequence>
<organism evidence="5 6">
    <name type="scientific">Spirosoma pollinicola</name>
    <dbReference type="NCBI Taxonomy" id="2057025"/>
    <lineage>
        <taxon>Bacteria</taxon>
        <taxon>Pseudomonadati</taxon>
        <taxon>Bacteroidota</taxon>
        <taxon>Cytophagia</taxon>
        <taxon>Cytophagales</taxon>
        <taxon>Cytophagaceae</taxon>
        <taxon>Spirosoma</taxon>
    </lineage>
</organism>
<dbReference type="GO" id="GO:0015031">
    <property type="term" value="P:protein transport"/>
    <property type="evidence" value="ECO:0007669"/>
    <property type="project" value="UniProtKB-KW"/>
</dbReference>
<evidence type="ECO:0000256" key="1">
    <source>
        <dbReference type="ARBA" id="ARBA00009990"/>
    </source>
</evidence>
<keyword evidence="2" id="KW-0813">Transport</keyword>
<dbReference type="InterPro" id="IPR035958">
    <property type="entry name" value="SecB-like_sf"/>
</dbReference>
<dbReference type="OrthoDB" id="983047at2"/>
<dbReference type="AlphaFoldDB" id="A0A2K8Z085"/>
<evidence type="ECO:0000313" key="5">
    <source>
        <dbReference type="EMBL" id="AUD03269.1"/>
    </source>
</evidence>
<keyword evidence="6" id="KW-1185">Reference proteome</keyword>
<dbReference type="EMBL" id="CP025096">
    <property type="protein sequence ID" value="AUD03269.1"/>
    <property type="molecule type" value="Genomic_DNA"/>
</dbReference>
<evidence type="ECO:0008006" key="7">
    <source>
        <dbReference type="Google" id="ProtNLM"/>
    </source>
</evidence>
<reference evidence="5 6" key="1">
    <citation type="submission" date="2017-11" db="EMBL/GenBank/DDBJ databases">
        <title>Taxonomic description and genome sequences of Spirosoma HA7 sp. nov., isolated from pollen microhabitat of Corylus avellana.</title>
        <authorList>
            <person name="Ambika Manirajan B."/>
            <person name="Suarez C."/>
            <person name="Ratering S."/>
            <person name="Geissler-Plaum R."/>
            <person name="Cardinale M."/>
            <person name="Sylvia S."/>
        </authorList>
    </citation>
    <scope>NUCLEOTIDE SEQUENCE [LARGE SCALE GENOMIC DNA]</scope>
    <source>
        <strain evidence="5 6">HA7</strain>
    </source>
</reference>
<dbReference type="Pfam" id="PF02556">
    <property type="entry name" value="SecB"/>
    <property type="match status" value="1"/>
</dbReference>
<evidence type="ECO:0000256" key="4">
    <source>
        <dbReference type="ARBA" id="ARBA00023010"/>
    </source>
</evidence>
<dbReference type="Proteomes" id="UP000232883">
    <property type="component" value="Chromosome"/>
</dbReference>
<dbReference type="GO" id="GO:0051262">
    <property type="term" value="P:protein tetramerization"/>
    <property type="evidence" value="ECO:0007669"/>
    <property type="project" value="InterPro"/>
</dbReference>
<gene>
    <name evidence="5" type="ORF">CWM47_16365</name>
</gene>
<dbReference type="KEGG" id="spir:CWM47_16365"/>
<evidence type="ECO:0000256" key="3">
    <source>
        <dbReference type="ARBA" id="ARBA00022927"/>
    </source>
</evidence>
<dbReference type="SUPFAM" id="SSF54611">
    <property type="entry name" value="SecB-like"/>
    <property type="match status" value="1"/>
</dbReference>
<protein>
    <recommendedName>
        <fullName evidence="7">Protein-export chaperone SecB</fullName>
    </recommendedName>
</protein>
<name>A0A2K8Z085_9BACT</name>
<proteinExistence type="inferred from homology"/>
<dbReference type="PANTHER" id="PTHR36918:SF1">
    <property type="entry name" value="PROTEIN-EXPORT PROTEIN SECB"/>
    <property type="match status" value="1"/>
</dbReference>
<dbReference type="InterPro" id="IPR003708">
    <property type="entry name" value="SecB"/>
</dbReference>
<keyword evidence="3" id="KW-0653">Protein transport</keyword>